<dbReference type="Pfam" id="PF03735">
    <property type="entry name" value="ENT"/>
    <property type="match status" value="1"/>
</dbReference>
<comment type="subcellular location">
    <subcellularLocation>
        <location evidence="1">Nucleus</location>
    </subcellularLocation>
</comment>
<evidence type="ECO:0000313" key="5">
    <source>
        <dbReference type="EnsemblMetazoa" id="MDOA013785-PB"/>
    </source>
</evidence>
<feature type="region of interest" description="Disordered" evidence="3">
    <location>
        <begin position="1275"/>
        <end position="1315"/>
    </location>
</feature>
<dbReference type="InterPro" id="IPR005491">
    <property type="entry name" value="ENT_dom"/>
</dbReference>
<dbReference type="VEuPathDB" id="VectorBase:MDOMA2_012993"/>
<dbReference type="RefSeq" id="XP_011294080.1">
    <property type="nucleotide sequence ID" value="XM_011295778.2"/>
</dbReference>
<feature type="compositionally biased region" description="Low complexity" evidence="3">
    <location>
        <begin position="269"/>
        <end position="295"/>
    </location>
</feature>
<proteinExistence type="predicted"/>
<dbReference type="Proteomes" id="UP001652621">
    <property type="component" value="Unplaced"/>
</dbReference>
<dbReference type="GeneID" id="101887316"/>
<dbReference type="PANTHER" id="PTHR16500">
    <property type="entry name" value="BRCA2-INTERACTING TRANSCRIPTIONAL REPRESSOR EMSY"/>
    <property type="match status" value="1"/>
</dbReference>
<dbReference type="GO" id="GO:0005654">
    <property type="term" value="C:nucleoplasm"/>
    <property type="evidence" value="ECO:0007669"/>
    <property type="project" value="TreeGrafter"/>
</dbReference>
<organism evidence="5">
    <name type="scientific">Musca domestica</name>
    <name type="common">House fly</name>
    <dbReference type="NCBI Taxonomy" id="7370"/>
    <lineage>
        <taxon>Eukaryota</taxon>
        <taxon>Metazoa</taxon>
        <taxon>Ecdysozoa</taxon>
        <taxon>Arthropoda</taxon>
        <taxon>Hexapoda</taxon>
        <taxon>Insecta</taxon>
        <taxon>Pterygota</taxon>
        <taxon>Neoptera</taxon>
        <taxon>Endopterygota</taxon>
        <taxon>Diptera</taxon>
        <taxon>Brachycera</taxon>
        <taxon>Muscomorpha</taxon>
        <taxon>Muscoidea</taxon>
        <taxon>Muscidae</taxon>
        <taxon>Musca</taxon>
    </lineage>
</organism>
<dbReference type="InterPro" id="IPR036142">
    <property type="entry name" value="ENT_dom-like_sf"/>
</dbReference>
<evidence type="ECO:0000313" key="6">
    <source>
        <dbReference type="Proteomes" id="UP001652621"/>
    </source>
</evidence>
<feature type="compositionally biased region" description="Low complexity" evidence="3">
    <location>
        <begin position="245"/>
        <end position="258"/>
    </location>
</feature>
<dbReference type="EnsemblMetazoa" id="MDOA013785-RB">
    <property type="protein sequence ID" value="MDOA013785-PB"/>
    <property type="gene ID" value="MDOA013785"/>
</dbReference>
<evidence type="ECO:0000313" key="7">
    <source>
        <dbReference type="RefSeq" id="XP_011294080.1"/>
    </source>
</evidence>
<evidence type="ECO:0000259" key="4">
    <source>
        <dbReference type="PROSITE" id="PS51138"/>
    </source>
</evidence>
<keyword evidence="6" id="KW-1185">Reference proteome</keyword>
<dbReference type="SUPFAM" id="SSF158639">
    <property type="entry name" value="ENT-like"/>
    <property type="match status" value="1"/>
</dbReference>
<feature type="compositionally biased region" description="Polar residues" evidence="3">
    <location>
        <begin position="1276"/>
        <end position="1305"/>
    </location>
</feature>
<accession>A0A1I8NCF3</accession>
<dbReference type="PANTHER" id="PTHR16500:SF3">
    <property type="entry name" value="BRCA2-INTERACTING TRANSCRIPTIONAL REPRESSOR EMSY"/>
    <property type="match status" value="1"/>
</dbReference>
<reference evidence="5" key="1">
    <citation type="submission" date="2020-05" db="UniProtKB">
        <authorList>
            <consortium name="EnsemblMetazoa"/>
        </authorList>
    </citation>
    <scope>IDENTIFICATION</scope>
    <source>
        <strain evidence="5">Aabys</strain>
    </source>
</reference>
<keyword evidence="2" id="KW-0539">Nucleus</keyword>
<feature type="region of interest" description="Disordered" evidence="3">
    <location>
        <begin position="1438"/>
        <end position="1464"/>
    </location>
</feature>
<dbReference type="SMART" id="SM01191">
    <property type="entry name" value="ENT"/>
    <property type="match status" value="1"/>
</dbReference>
<dbReference type="KEGG" id="mde:101887316"/>
<protein>
    <submittedName>
        <fullName evidence="7">Uncharacterized threonine-rich GPI-anchored glycoprotein PJ4664.02 isoform X1</fullName>
    </submittedName>
</protein>
<dbReference type="GO" id="GO:0006355">
    <property type="term" value="P:regulation of DNA-templated transcription"/>
    <property type="evidence" value="ECO:0007669"/>
    <property type="project" value="InterPro"/>
</dbReference>
<dbReference type="OrthoDB" id="10035579at2759"/>
<feature type="domain" description="ENT" evidence="4">
    <location>
        <begin position="13"/>
        <end position="97"/>
    </location>
</feature>
<feature type="compositionally biased region" description="Polar residues" evidence="3">
    <location>
        <begin position="202"/>
        <end position="216"/>
    </location>
</feature>
<feature type="region of interest" description="Disordered" evidence="3">
    <location>
        <begin position="162"/>
        <end position="305"/>
    </location>
</feature>
<dbReference type="VEuPathDB" id="VectorBase:MDOA013785"/>
<evidence type="ECO:0000256" key="2">
    <source>
        <dbReference type="ARBA" id="ARBA00023242"/>
    </source>
</evidence>
<dbReference type="STRING" id="7370.A0A1I8NCF3"/>
<sequence length="1464" mass="154561">MWPQALQMTRDECRGILRRLELESYSQVISVFRAQGGLSEAKAKLLEELRGIFHISTERHRAEARRVANDEQLATIAEAISGPNTWQEWSREGRRPYPMLPRVAPQTALALIANNVAEETASENQKLPYPAETGEAIKEEQQHIEKQRPTETVERNNYIVTSDPFKIPQIPSGTGKKNLKRNINDQNQNISGSGSGKKRAISENSPQKNHQHSANRQLYPHITANSPQVNNNVTTSTSHEQKTKQQQQAAAAAAAQQQHLQKQRYFHHQQQLTKQKMAKKAAAAAANSNANKRQATPAKSGRRAQQKLFLEQQQQQLTLKQMGEQQPQNLALSGSMHIDLTSSSSPQPIAVNSVLTQQQNDLQFLTYATQNVPPQQILMDEQQSAAQTQIHVLPATVTNQPPSVAPLISSTPSLMPPSTPTPQIAASKRDVSKNHNKLHHLQQQQQTQHHVPISFPSGTPSVISSHDMQSSISTILTSQSPAIKPSTEKSLISTTPVQKYIVEERQPGVSTAPGTIVSLQNSQNPTAINASGSTHIIQVSSASGQTSQIMALPQFSAAATKLRAVNTTLIAPGAKISPTTNKKITTITSPLSPINAGALHELANVASTQSQVLHIVETSQGGSSTNSTNSTSFATSLQTPPAVIQIQSNTTGVGAVSSSPDNAAAVPAPAATSQSKVLTTTILPLVLSGGSGNIVSSSGSSPSISNAPIIIGGSTCSTPGSVVTTSVTTTTATTTFIKNLPSTVVLNTNTNSLTPVTVTGTIFSTLGAGATVFRKPPNLLKTSVATVTSTSKSTTAVSGAPHIISNVKLTPMNVSTTNAVVTPLCSANSTFKNVLPTTSGMMRTSVKICQSPNGKVVIQPASLMDGSKVKMNTSALSHKILTNAGAGNSATGTSVSSGTGTGQRIAIQKVQIIPAPLGSPAGTTHIQGGTNALGTKTTTLTGKSNMIFMPSSATTNVVRPVTLSKMGNNILLKSSASAQLVSSPDGNNAAKTNIVVLGPSSIQTQNANSSTSTSALKESLTQNKIEMSSSTSSFMNEDAPLDILNMPIVMDPGVGVATGEGGDTVTVLSAGNIIDSNSTNTSTTPIIVEQGSSQHLPLSTSTQQTVILGATDWEMELDQAITTAANNNNATVQYQKSGTTTKQKRTISTSSTSNASSALCVASANKAKRLNSELISIELKSSRNLSSGHVKALANNANNIIVVDSFDDVIVEEHEDDLTSSCSTTVEQAANASESVASGTNEDDQPKILDMQIYQHHDGRVDGVKSQISIVAENVGEQQQQGSTNVSPIQSESRQRQVQTNFTASQQPERQRQQQMECEVDAGFDETIVSEIDENTAIEYIEEDGAVTSSTLATSSSTSSTLPKVTTTYESTQSIAKEPSTESVTLAKALSCSGVSSTTNPKSSSLKTSNIGINASVTTTSVHKTNKELNITTETVLNNSTNPQIQQLQQDTQANNSGSTQVEP</sequence>
<dbReference type="Gene3D" id="1.10.1240.40">
    <property type="entry name" value="ENT domain"/>
    <property type="match status" value="1"/>
</dbReference>
<feature type="compositionally biased region" description="Polar residues" evidence="3">
    <location>
        <begin position="223"/>
        <end position="238"/>
    </location>
</feature>
<evidence type="ECO:0000256" key="3">
    <source>
        <dbReference type="SAM" id="MobiDB-lite"/>
    </source>
</evidence>
<name>A0A1I8NCF3_MUSDO</name>
<evidence type="ECO:0000256" key="1">
    <source>
        <dbReference type="ARBA" id="ARBA00004123"/>
    </source>
</evidence>
<dbReference type="PROSITE" id="PS51138">
    <property type="entry name" value="ENT"/>
    <property type="match status" value="1"/>
</dbReference>
<dbReference type="InterPro" id="IPR033482">
    <property type="entry name" value="EMSY"/>
</dbReference>
<reference evidence="7" key="2">
    <citation type="submission" date="2025-04" db="UniProtKB">
        <authorList>
            <consortium name="RefSeq"/>
        </authorList>
    </citation>
    <scope>IDENTIFICATION</scope>
    <source>
        <strain evidence="7">Aabys</strain>
    </source>
</reference>
<dbReference type="eggNOG" id="KOG4675">
    <property type="taxonomic scope" value="Eukaryota"/>
</dbReference>
<gene>
    <name evidence="5" type="primary">101887316</name>
    <name evidence="7" type="synonym">LOC101887316</name>
</gene>